<reference evidence="3 4" key="1">
    <citation type="submission" date="2018-08" db="EMBL/GenBank/DDBJ databases">
        <title>Achromobacter xylosoxidans Genome sequencing and assembly.</title>
        <authorList>
            <person name="Wang R."/>
            <person name="Rensing C."/>
            <person name="Li Y."/>
        </authorList>
    </citation>
    <scope>NUCLEOTIDE SEQUENCE [LARGE SCALE GENOMIC DNA]</scope>
    <source>
        <strain evidence="3 4">GD003A</strain>
    </source>
</reference>
<evidence type="ECO:0000259" key="2">
    <source>
        <dbReference type="Pfam" id="PF05050"/>
    </source>
</evidence>
<evidence type="ECO:0000256" key="1">
    <source>
        <dbReference type="SAM" id="Coils"/>
    </source>
</evidence>
<dbReference type="Pfam" id="PF05050">
    <property type="entry name" value="Methyltransf_21"/>
    <property type="match status" value="1"/>
</dbReference>
<comment type="caution">
    <text evidence="3">The sequence shown here is derived from an EMBL/GenBank/DDBJ whole genome shotgun (WGS) entry which is preliminary data.</text>
</comment>
<dbReference type="GO" id="GO:0008168">
    <property type="term" value="F:methyltransferase activity"/>
    <property type="evidence" value="ECO:0007669"/>
    <property type="project" value="UniProtKB-KW"/>
</dbReference>
<dbReference type="EMBL" id="QVXO01000027">
    <property type="protein sequence ID" value="RPJ90382.1"/>
    <property type="molecule type" value="Genomic_DNA"/>
</dbReference>
<dbReference type="Gene3D" id="3.40.50.150">
    <property type="entry name" value="Vaccinia Virus protein VP39"/>
    <property type="match status" value="1"/>
</dbReference>
<dbReference type="OrthoDB" id="9810122at2"/>
<dbReference type="InterPro" id="IPR006342">
    <property type="entry name" value="FkbM_mtfrase"/>
</dbReference>
<keyword evidence="1" id="KW-0175">Coiled coil</keyword>
<accession>A0A424WAR6</accession>
<gene>
    <name evidence="3" type="ORF">DY367_17945</name>
</gene>
<keyword evidence="3" id="KW-0808">Transferase</keyword>
<feature type="coiled-coil region" evidence="1">
    <location>
        <begin position="23"/>
        <end position="64"/>
    </location>
</feature>
<evidence type="ECO:0000313" key="4">
    <source>
        <dbReference type="Proteomes" id="UP000285324"/>
    </source>
</evidence>
<dbReference type="AlphaFoldDB" id="A0A424WAR6"/>
<protein>
    <submittedName>
        <fullName evidence="3">FkbM family methyltransferase</fullName>
    </submittedName>
</protein>
<keyword evidence="3" id="KW-0489">Methyltransferase</keyword>
<dbReference type="InterPro" id="IPR029063">
    <property type="entry name" value="SAM-dependent_MTases_sf"/>
</dbReference>
<proteinExistence type="predicted"/>
<dbReference type="Proteomes" id="UP000285324">
    <property type="component" value="Unassembled WGS sequence"/>
</dbReference>
<dbReference type="NCBIfam" id="TIGR01444">
    <property type="entry name" value="fkbM_fam"/>
    <property type="match status" value="1"/>
</dbReference>
<dbReference type="GO" id="GO:0032259">
    <property type="term" value="P:methylation"/>
    <property type="evidence" value="ECO:0007669"/>
    <property type="project" value="UniProtKB-KW"/>
</dbReference>
<dbReference type="SUPFAM" id="SSF53335">
    <property type="entry name" value="S-adenosyl-L-methionine-dependent methyltransferases"/>
    <property type="match status" value="1"/>
</dbReference>
<organism evidence="3 4">
    <name type="scientific">Alcaligenes xylosoxydans xylosoxydans</name>
    <name type="common">Achromobacter xylosoxidans</name>
    <dbReference type="NCBI Taxonomy" id="85698"/>
    <lineage>
        <taxon>Bacteria</taxon>
        <taxon>Pseudomonadati</taxon>
        <taxon>Pseudomonadota</taxon>
        <taxon>Betaproteobacteria</taxon>
        <taxon>Burkholderiales</taxon>
        <taxon>Alcaligenaceae</taxon>
        <taxon>Achromobacter</taxon>
    </lineage>
</organism>
<sequence>MYAFGDKMFRSLAKKLLLSVPDIRRLMRERDTAQSERDIARGEIEELRLRMASADDEHLGLTERLAHVKPEHSKTVFSHWGEDSIEQFIFRDFGAGRYLDIGCYHPALYSNTMALYQRGWTGVNVDPNPFMIEQCGKYRPKDTSINKAVGAKKGRMEYYNFHDWASSNTANKDFAKAVAAVSAVEVPAPTLVEVLTLADIINEYFHGKAPDFLNIDVEELDIEVLESGDWGSHRPSVVAVEDISFVADRPADSAIHRFMRERDYILFSRCVFTSLYIERTFNNSGPKFPC</sequence>
<name>A0A424WAR6_ALCXX</name>
<feature type="domain" description="Methyltransferase FkbM" evidence="2">
    <location>
        <begin position="100"/>
        <end position="265"/>
    </location>
</feature>
<evidence type="ECO:0000313" key="3">
    <source>
        <dbReference type="EMBL" id="RPJ90382.1"/>
    </source>
</evidence>